<dbReference type="SUPFAM" id="SSF53335">
    <property type="entry name" value="S-adenosyl-L-methionine-dependent methyltransferases"/>
    <property type="match status" value="1"/>
</dbReference>
<sequence>MFRPVGTFLGRVNAWPWYKVSQCMIHQVGRTSDLASNGEAPFASEIIKHLGHLQQSRVLDMTFGTGRHAKLILEHDPSAMVIAVDADRTAWQAAQAWQEEVGHQQVIPLRARFSELPAELQKLSIEPQSLDCAIIETGCSDFQLHHQRRGFNHARDGGMLDLRLDPDLRPQLPSGSEILQRINEKNLNKILKYYGGSLSSSKHVTQAIIESRYMFHSFKSVEELYEVLEAPAKDLAKKTAREPEDMLVNLVFHTILALRKFINDELNEFEYALRVVAENYLKPNGILFVISSTMAEDKIVQKVFQAAQVPAEARGNFKFSSRSFENFQVKPWEMIAQDVQGVKKVKAILNPKFKRFSLVVVRRTDAQRSIHIL</sequence>
<keyword evidence="3" id="KW-0808">Transferase</keyword>
<evidence type="ECO:0000256" key="2">
    <source>
        <dbReference type="ARBA" id="ARBA00022603"/>
    </source>
</evidence>
<name>A0A553P320_TIGCA</name>
<dbReference type="SUPFAM" id="SSF81799">
    <property type="entry name" value="Putative methyltransferase TM0872, insert domain"/>
    <property type="match status" value="1"/>
</dbReference>
<reference evidence="5 6" key="1">
    <citation type="journal article" date="2018" name="Nat. Ecol. Evol.">
        <title>Genomic signatures of mitonuclear coevolution across populations of Tigriopus californicus.</title>
        <authorList>
            <person name="Barreto F.S."/>
            <person name="Watson E.T."/>
            <person name="Lima T.G."/>
            <person name="Willett C.S."/>
            <person name="Edmands S."/>
            <person name="Li W."/>
            <person name="Burton R.S."/>
        </authorList>
    </citation>
    <scope>NUCLEOTIDE SEQUENCE [LARGE SCALE GENOMIC DNA]</scope>
    <source>
        <strain evidence="5 6">San Diego</strain>
    </source>
</reference>
<keyword evidence="4" id="KW-0949">S-adenosyl-L-methionine</keyword>
<evidence type="ECO:0000256" key="4">
    <source>
        <dbReference type="ARBA" id="ARBA00022691"/>
    </source>
</evidence>
<dbReference type="GO" id="GO:0071424">
    <property type="term" value="F:rRNA (cytosine-N4-)-methyltransferase activity"/>
    <property type="evidence" value="ECO:0007669"/>
    <property type="project" value="TreeGrafter"/>
</dbReference>
<dbReference type="InterPro" id="IPR023397">
    <property type="entry name" value="SAM-dep_MeTrfase_MraW_recog"/>
</dbReference>
<dbReference type="Proteomes" id="UP000318571">
    <property type="component" value="Chromosome 7"/>
</dbReference>
<dbReference type="OrthoDB" id="6356893at2759"/>
<evidence type="ECO:0000313" key="6">
    <source>
        <dbReference type="Proteomes" id="UP000318571"/>
    </source>
</evidence>
<comment type="similarity">
    <text evidence="1">Belongs to the methyltransferase superfamily. RsmH family.</text>
</comment>
<dbReference type="InterPro" id="IPR002903">
    <property type="entry name" value="RsmH"/>
</dbReference>
<dbReference type="InterPro" id="IPR029063">
    <property type="entry name" value="SAM-dependent_MTases_sf"/>
</dbReference>
<dbReference type="EMBL" id="VCGU01000008">
    <property type="protein sequence ID" value="TRY72074.1"/>
    <property type="molecule type" value="Genomic_DNA"/>
</dbReference>
<dbReference type="Gene3D" id="1.10.150.170">
    <property type="entry name" value="Putative methyltransferase TM0872, insert domain"/>
    <property type="match status" value="1"/>
</dbReference>
<keyword evidence="6" id="KW-1185">Reference proteome</keyword>
<dbReference type="STRING" id="6832.A0A553P320"/>
<dbReference type="AlphaFoldDB" id="A0A553P320"/>
<dbReference type="Pfam" id="PF01795">
    <property type="entry name" value="Methyltransf_5"/>
    <property type="match status" value="1"/>
</dbReference>
<evidence type="ECO:0000313" key="5">
    <source>
        <dbReference type="EMBL" id="TRY72074.1"/>
    </source>
</evidence>
<comment type="caution">
    <text evidence="5">The sequence shown here is derived from an EMBL/GenBank/DDBJ whole genome shotgun (WGS) entry which is preliminary data.</text>
</comment>
<protein>
    <recommendedName>
        <fullName evidence="7">Methyltransferase domain-containing protein</fullName>
    </recommendedName>
</protein>
<accession>A0A553P320</accession>
<evidence type="ECO:0008006" key="7">
    <source>
        <dbReference type="Google" id="ProtNLM"/>
    </source>
</evidence>
<gene>
    <name evidence="5" type="ORF">TCAL_00992</name>
</gene>
<evidence type="ECO:0000256" key="3">
    <source>
        <dbReference type="ARBA" id="ARBA00022679"/>
    </source>
</evidence>
<dbReference type="CDD" id="cd02440">
    <property type="entry name" value="AdoMet_MTases"/>
    <property type="match status" value="1"/>
</dbReference>
<dbReference type="Gene3D" id="3.40.50.150">
    <property type="entry name" value="Vaccinia Virus protein VP39"/>
    <property type="match status" value="1"/>
</dbReference>
<organism evidence="5 6">
    <name type="scientific">Tigriopus californicus</name>
    <name type="common">Marine copepod</name>
    <dbReference type="NCBI Taxonomy" id="6832"/>
    <lineage>
        <taxon>Eukaryota</taxon>
        <taxon>Metazoa</taxon>
        <taxon>Ecdysozoa</taxon>
        <taxon>Arthropoda</taxon>
        <taxon>Crustacea</taxon>
        <taxon>Multicrustacea</taxon>
        <taxon>Hexanauplia</taxon>
        <taxon>Copepoda</taxon>
        <taxon>Harpacticoida</taxon>
        <taxon>Harpacticidae</taxon>
        <taxon>Tigriopus</taxon>
    </lineage>
</organism>
<dbReference type="OMA" id="SICVKEI"/>
<dbReference type="PANTHER" id="PTHR11265:SF0">
    <property type="entry name" value="12S RRNA N4-METHYLCYTIDINE METHYLTRANSFERASE"/>
    <property type="match status" value="1"/>
</dbReference>
<dbReference type="GO" id="GO:0070475">
    <property type="term" value="P:rRNA base methylation"/>
    <property type="evidence" value="ECO:0007669"/>
    <property type="project" value="TreeGrafter"/>
</dbReference>
<dbReference type="PANTHER" id="PTHR11265">
    <property type="entry name" value="S-ADENOSYL-METHYLTRANSFERASE MRAW"/>
    <property type="match status" value="1"/>
</dbReference>
<proteinExistence type="inferred from homology"/>
<evidence type="ECO:0000256" key="1">
    <source>
        <dbReference type="ARBA" id="ARBA00010396"/>
    </source>
</evidence>
<keyword evidence="2" id="KW-0489">Methyltransferase</keyword>